<accession>A0AAW3MXN2</accession>
<keyword evidence="2" id="KW-1185">Reference proteome</keyword>
<dbReference type="AlphaFoldDB" id="A0AAW3MXN2"/>
<comment type="caution">
    <text evidence="1">The sequence shown here is derived from an EMBL/GenBank/DDBJ whole genome shotgun (WGS) entry which is preliminary data.</text>
</comment>
<evidence type="ECO:0000313" key="1">
    <source>
        <dbReference type="EMBL" id="KVP98078.1"/>
    </source>
</evidence>
<evidence type="ECO:0000313" key="2">
    <source>
        <dbReference type="Proteomes" id="UP000056453"/>
    </source>
</evidence>
<name>A0AAW3MXN2_9BURK</name>
<dbReference type="EMBL" id="LPBJ01000047">
    <property type="protein sequence ID" value="KVP98078.1"/>
    <property type="molecule type" value="Genomic_DNA"/>
</dbReference>
<sequence length="219" mass="24625">MADAHRTDFAVPAVTGPFSDNSLLLLHLAIQWWQAQGFQYVDLPWMVPKAYADAHRPDFCREIRTLHGSFVGSGEQSFLMLREEGRLRGGAPGYIGWTPCLRDEAVLDETHQHGFMKAEWYVPLERAQILGWRVYFDALMEQQTQMFRAVALHAGGPIGLPVAREECGAVQHDLLVAGLEVGSYGMRHFKGKAYLYGTALALPRFTQALARVPHYRQVA</sequence>
<dbReference type="RefSeq" id="WP_059954161.1">
    <property type="nucleotide sequence ID" value="NZ_LPBJ01000047.1"/>
</dbReference>
<gene>
    <name evidence="1" type="ORF">WJ96_05775</name>
</gene>
<protein>
    <submittedName>
        <fullName evidence="1">Uncharacterized protein</fullName>
    </submittedName>
</protein>
<dbReference type="Proteomes" id="UP000056453">
    <property type="component" value="Unassembled WGS sequence"/>
</dbReference>
<reference evidence="1 2" key="1">
    <citation type="submission" date="2015-11" db="EMBL/GenBank/DDBJ databases">
        <title>Expanding the genomic diversity of Burkholderia species for the development of highly accurate diagnostics.</title>
        <authorList>
            <person name="Sahl J."/>
            <person name="Keim P."/>
            <person name="Wagner D."/>
        </authorList>
    </citation>
    <scope>NUCLEOTIDE SEQUENCE [LARGE SCALE GENOMIC DNA]</scope>
    <source>
        <strain evidence="1 2">MSMB1808WGS</strain>
    </source>
</reference>
<proteinExistence type="predicted"/>
<organism evidence="1 2">
    <name type="scientific">Burkholderia ubonensis</name>
    <dbReference type="NCBI Taxonomy" id="101571"/>
    <lineage>
        <taxon>Bacteria</taxon>
        <taxon>Pseudomonadati</taxon>
        <taxon>Pseudomonadota</taxon>
        <taxon>Betaproteobacteria</taxon>
        <taxon>Burkholderiales</taxon>
        <taxon>Burkholderiaceae</taxon>
        <taxon>Burkholderia</taxon>
        <taxon>Burkholderia cepacia complex</taxon>
    </lineage>
</organism>